<evidence type="ECO:0000256" key="2">
    <source>
        <dbReference type="ARBA" id="ARBA00007279"/>
    </source>
</evidence>
<keyword evidence="3 6" id="KW-0812">Transmembrane</keyword>
<comment type="similarity">
    <text evidence="2">Belongs to the KRTCAP2 family.</text>
</comment>
<evidence type="ECO:0000313" key="8">
    <source>
        <dbReference type="Proteomes" id="UP000288805"/>
    </source>
</evidence>
<dbReference type="PANTHER" id="PTHR32001">
    <property type="entry name" value="KERATINOCYTE-ASSOCIATED PROTEIN 2"/>
    <property type="match status" value="1"/>
</dbReference>
<dbReference type="Proteomes" id="UP000288805">
    <property type="component" value="Unassembled WGS sequence"/>
</dbReference>
<evidence type="ECO:0000256" key="5">
    <source>
        <dbReference type="ARBA" id="ARBA00023136"/>
    </source>
</evidence>
<dbReference type="AlphaFoldDB" id="A0A438CLD4"/>
<protein>
    <submittedName>
        <fullName evidence="7">Uncharacterized protein</fullName>
    </submittedName>
</protein>
<evidence type="ECO:0000313" key="7">
    <source>
        <dbReference type="EMBL" id="RVW24024.1"/>
    </source>
</evidence>
<organism evidence="7 8">
    <name type="scientific">Vitis vinifera</name>
    <name type="common">Grape</name>
    <dbReference type="NCBI Taxonomy" id="29760"/>
    <lineage>
        <taxon>Eukaryota</taxon>
        <taxon>Viridiplantae</taxon>
        <taxon>Streptophyta</taxon>
        <taxon>Embryophyta</taxon>
        <taxon>Tracheophyta</taxon>
        <taxon>Spermatophyta</taxon>
        <taxon>Magnoliopsida</taxon>
        <taxon>eudicotyledons</taxon>
        <taxon>Gunneridae</taxon>
        <taxon>Pentapetalae</taxon>
        <taxon>rosids</taxon>
        <taxon>Vitales</taxon>
        <taxon>Vitaceae</taxon>
        <taxon>Viteae</taxon>
        <taxon>Vitis</taxon>
    </lineage>
</organism>
<sequence length="260" mass="29171">MAGSGSSMLYSFLLFVVILSLQEMYRGKLASSELFTILGGFISSLIFLVLLTFIGNIQETCGMRTGWGAGNHSGFGDSFKAMAHCPVAMLVVTGCNTRFQDWGIICYISGSSCSHCCQHCPPSLYYNMSHEKGSWGLFEFLIYPKISNNLPECDPCWVEPVLGVFRAVKGLGTMSRKSTDSQDAVVNSEEINYPKTQNDLDDWKLPKLVGGVMRRLEWRVLNVHMTERALFCFPYWRENILAIITIILEFPVLSWTTVRA</sequence>
<dbReference type="EMBL" id="QGNW01002181">
    <property type="protein sequence ID" value="RVW24024.1"/>
    <property type="molecule type" value="Genomic_DNA"/>
</dbReference>
<dbReference type="PANTHER" id="PTHR32001:SF1">
    <property type="entry name" value="KERATINOCYTE-ASSOCIATED PROTEIN 2"/>
    <property type="match status" value="1"/>
</dbReference>
<keyword evidence="5 6" id="KW-0472">Membrane</keyword>
<dbReference type="GO" id="GO:0016020">
    <property type="term" value="C:membrane"/>
    <property type="evidence" value="ECO:0007669"/>
    <property type="project" value="UniProtKB-SubCell"/>
</dbReference>
<dbReference type="Pfam" id="PF09775">
    <property type="entry name" value="Keratin_assoc"/>
    <property type="match status" value="1"/>
</dbReference>
<evidence type="ECO:0000256" key="3">
    <source>
        <dbReference type="ARBA" id="ARBA00022692"/>
    </source>
</evidence>
<comment type="subcellular location">
    <subcellularLocation>
        <location evidence="1">Membrane</location>
        <topology evidence="1">Multi-pass membrane protein</topology>
    </subcellularLocation>
</comment>
<accession>A0A438CLD4</accession>
<keyword evidence="4 6" id="KW-1133">Transmembrane helix</keyword>
<name>A0A438CLD4_VITVI</name>
<reference evidence="7 8" key="1">
    <citation type="journal article" date="2018" name="PLoS Genet.">
        <title>Population sequencing reveals clonal diversity and ancestral inbreeding in the grapevine cultivar Chardonnay.</title>
        <authorList>
            <person name="Roach M.J."/>
            <person name="Johnson D.L."/>
            <person name="Bohlmann J."/>
            <person name="van Vuuren H.J."/>
            <person name="Jones S.J."/>
            <person name="Pretorius I.S."/>
            <person name="Schmidt S.A."/>
            <person name="Borneman A.R."/>
        </authorList>
    </citation>
    <scope>NUCLEOTIDE SEQUENCE [LARGE SCALE GENOMIC DNA]</scope>
    <source>
        <strain evidence="8">cv. Chardonnay</strain>
        <tissue evidence="7">Leaf</tissue>
    </source>
</reference>
<evidence type="ECO:0000256" key="1">
    <source>
        <dbReference type="ARBA" id="ARBA00004141"/>
    </source>
</evidence>
<evidence type="ECO:0000256" key="6">
    <source>
        <dbReference type="SAM" id="Phobius"/>
    </source>
</evidence>
<feature type="transmembrane region" description="Helical" evidence="6">
    <location>
        <begin position="34"/>
        <end position="54"/>
    </location>
</feature>
<proteinExistence type="inferred from homology"/>
<evidence type="ECO:0000256" key="4">
    <source>
        <dbReference type="ARBA" id="ARBA00022989"/>
    </source>
</evidence>
<comment type="caution">
    <text evidence="7">The sequence shown here is derived from an EMBL/GenBank/DDBJ whole genome shotgun (WGS) entry which is preliminary data.</text>
</comment>
<dbReference type="InterPro" id="IPR018614">
    <property type="entry name" value="KRTCAP2"/>
</dbReference>
<feature type="transmembrane region" description="Helical" evidence="6">
    <location>
        <begin position="6"/>
        <end position="22"/>
    </location>
</feature>
<gene>
    <name evidence="7" type="ORF">CK203_093033</name>
</gene>